<keyword evidence="10" id="KW-1185">Reference proteome</keyword>
<evidence type="ECO:0000313" key="9">
    <source>
        <dbReference type="EMBL" id="GAA4092025.1"/>
    </source>
</evidence>
<accession>A0ABP7WM63</accession>
<dbReference type="Gene3D" id="3.90.226.10">
    <property type="entry name" value="2-enoyl-CoA Hydratase, Chain A, domain 1"/>
    <property type="match status" value="1"/>
</dbReference>
<dbReference type="EMBL" id="BAABCV010000004">
    <property type="protein sequence ID" value="GAA4092025.1"/>
    <property type="molecule type" value="Genomic_DNA"/>
</dbReference>
<dbReference type="NCBIfam" id="TIGR00225">
    <property type="entry name" value="prc"/>
    <property type="match status" value="1"/>
</dbReference>
<evidence type="ECO:0000259" key="8">
    <source>
        <dbReference type="PROSITE" id="PS50106"/>
    </source>
</evidence>
<keyword evidence="3 5" id="KW-0378">Hydrolase</keyword>
<comment type="similarity">
    <text evidence="1 5">Belongs to the peptidase S41A family.</text>
</comment>
<dbReference type="InterPro" id="IPR036034">
    <property type="entry name" value="PDZ_sf"/>
</dbReference>
<dbReference type="Pfam" id="PF03572">
    <property type="entry name" value="Peptidase_S41"/>
    <property type="match status" value="1"/>
</dbReference>
<keyword evidence="4 5" id="KW-0720">Serine protease</keyword>
<keyword evidence="2 5" id="KW-0645">Protease</keyword>
<dbReference type="CDD" id="cd07560">
    <property type="entry name" value="Peptidase_S41_CPP"/>
    <property type="match status" value="1"/>
</dbReference>
<dbReference type="Gene3D" id="3.30.750.44">
    <property type="match status" value="1"/>
</dbReference>
<evidence type="ECO:0000256" key="3">
    <source>
        <dbReference type="ARBA" id="ARBA00022801"/>
    </source>
</evidence>
<dbReference type="Pfam" id="PF13180">
    <property type="entry name" value="PDZ_2"/>
    <property type="match status" value="1"/>
</dbReference>
<dbReference type="SMART" id="SM00245">
    <property type="entry name" value="TSPc"/>
    <property type="match status" value="1"/>
</dbReference>
<gene>
    <name evidence="9" type="ORF">GCM10022392_12620</name>
</gene>
<evidence type="ECO:0000256" key="1">
    <source>
        <dbReference type="ARBA" id="ARBA00009179"/>
    </source>
</evidence>
<keyword evidence="6" id="KW-0175">Coiled coil</keyword>
<evidence type="ECO:0000256" key="2">
    <source>
        <dbReference type="ARBA" id="ARBA00022670"/>
    </source>
</evidence>
<keyword evidence="7" id="KW-0812">Transmembrane</keyword>
<dbReference type="SUPFAM" id="SSF50156">
    <property type="entry name" value="PDZ domain-like"/>
    <property type="match status" value="1"/>
</dbReference>
<protein>
    <submittedName>
        <fullName evidence="9">S41 family peptidase</fullName>
    </submittedName>
</protein>
<feature type="transmembrane region" description="Helical" evidence="7">
    <location>
        <begin position="12"/>
        <end position="29"/>
    </location>
</feature>
<dbReference type="CDD" id="cd06782">
    <property type="entry name" value="cpPDZ_CPP-like"/>
    <property type="match status" value="1"/>
</dbReference>
<dbReference type="InterPro" id="IPR005151">
    <property type="entry name" value="Tail-specific_protease"/>
</dbReference>
<name>A0ABP7WM63_9SPHI</name>
<reference evidence="10" key="1">
    <citation type="journal article" date="2019" name="Int. J. Syst. Evol. Microbiol.">
        <title>The Global Catalogue of Microorganisms (GCM) 10K type strain sequencing project: providing services to taxonomists for standard genome sequencing and annotation.</title>
        <authorList>
            <consortium name="The Broad Institute Genomics Platform"/>
            <consortium name="The Broad Institute Genome Sequencing Center for Infectious Disease"/>
            <person name="Wu L."/>
            <person name="Ma J."/>
        </authorList>
    </citation>
    <scope>NUCLEOTIDE SEQUENCE [LARGE SCALE GENOMIC DNA]</scope>
    <source>
        <strain evidence="10">JCM 17085</strain>
    </source>
</reference>
<evidence type="ECO:0000256" key="4">
    <source>
        <dbReference type="ARBA" id="ARBA00022825"/>
    </source>
</evidence>
<proteinExistence type="inferred from homology"/>
<evidence type="ECO:0000256" key="5">
    <source>
        <dbReference type="RuleBase" id="RU004404"/>
    </source>
</evidence>
<sequence length="585" mass="65532">MKKGVAVRYKGILISAGVVVLSLGIWSFSDDLFQISKNLEVFASLYKEVNINYVDDINSAKFLKTGADAMLEGLDPYTEFVPESEIEDYKLHYVSTQYGGIGASVFARDNKVFVSTVFEGFPAQKADVRPGDQVLKINDIALDGKNSEQVSQLLKGSKGAGVKLLLKRDGDIKPVEKNLIRDEIKQPNVSYYGMVAGNMGYIKLDRFLENSAQEVTDALIALKKNNPNGMILDLRSNGGGILQEAVKIVNLFVQKDVEIVAQKGKVKEKNFTYKTMATPLAADMPLVVLVNSRSASASEIVAGSLQDLDRAIIIGQRSYGKGLVQQTFPLPYNSLVKITIAKYYVPSGRCIQEIDYTHRKEDGTVVKVADSLMHEFKTKNGRSVYDGSGIYPDIFIKRDLFANITQTLITRFFIFDYATRYRLSHPKIAEAKDFVLTDAEYNDFVKYLANKNYTYNTTSERVLAALKTESTKEKQFDQIQTEYDALKNKMTANKKNDLQLHKEEIKQALESEIVGRYYFDKGRYEAYFKYDKELSQAIKTMQDKNQLAAILKGEGAYKVIGKPVLAAMNDKKDDAGKDKAGKDDQ</sequence>
<evidence type="ECO:0000313" key="10">
    <source>
        <dbReference type="Proteomes" id="UP001500841"/>
    </source>
</evidence>
<dbReference type="PROSITE" id="PS50106">
    <property type="entry name" value="PDZ"/>
    <property type="match status" value="1"/>
</dbReference>
<dbReference type="Gene3D" id="2.30.42.10">
    <property type="match status" value="1"/>
</dbReference>
<feature type="domain" description="PDZ" evidence="8">
    <location>
        <begin position="90"/>
        <end position="169"/>
    </location>
</feature>
<evidence type="ECO:0000256" key="7">
    <source>
        <dbReference type="SAM" id="Phobius"/>
    </source>
</evidence>
<comment type="caution">
    <text evidence="9">The sequence shown here is derived from an EMBL/GenBank/DDBJ whole genome shotgun (WGS) entry which is preliminary data.</text>
</comment>
<dbReference type="InterPro" id="IPR001478">
    <property type="entry name" value="PDZ"/>
</dbReference>
<dbReference type="PANTHER" id="PTHR32060:SF30">
    <property type="entry name" value="CARBOXY-TERMINAL PROCESSING PROTEASE CTPA"/>
    <property type="match status" value="1"/>
</dbReference>
<organism evidence="9 10">
    <name type="scientific">Mucilaginibacter panaciglaebae</name>
    <dbReference type="NCBI Taxonomy" id="502331"/>
    <lineage>
        <taxon>Bacteria</taxon>
        <taxon>Pseudomonadati</taxon>
        <taxon>Bacteroidota</taxon>
        <taxon>Sphingobacteriia</taxon>
        <taxon>Sphingobacteriales</taxon>
        <taxon>Sphingobacteriaceae</taxon>
        <taxon>Mucilaginibacter</taxon>
    </lineage>
</organism>
<dbReference type="SUPFAM" id="SSF52096">
    <property type="entry name" value="ClpP/crotonase"/>
    <property type="match status" value="1"/>
</dbReference>
<evidence type="ECO:0000256" key="6">
    <source>
        <dbReference type="SAM" id="Coils"/>
    </source>
</evidence>
<dbReference type="Proteomes" id="UP001500841">
    <property type="component" value="Unassembled WGS sequence"/>
</dbReference>
<dbReference type="InterPro" id="IPR004447">
    <property type="entry name" value="Peptidase_S41A"/>
</dbReference>
<keyword evidence="7" id="KW-0472">Membrane</keyword>
<dbReference type="InterPro" id="IPR029045">
    <property type="entry name" value="ClpP/crotonase-like_dom_sf"/>
</dbReference>
<dbReference type="RefSeq" id="WP_345101935.1">
    <property type="nucleotide sequence ID" value="NZ_BAABCV010000004.1"/>
</dbReference>
<feature type="coiled-coil region" evidence="6">
    <location>
        <begin position="469"/>
        <end position="496"/>
    </location>
</feature>
<keyword evidence="7" id="KW-1133">Transmembrane helix</keyword>
<dbReference type="PANTHER" id="PTHR32060">
    <property type="entry name" value="TAIL-SPECIFIC PROTEASE"/>
    <property type="match status" value="1"/>
</dbReference>
<dbReference type="SMART" id="SM00228">
    <property type="entry name" value="PDZ"/>
    <property type="match status" value="1"/>
</dbReference>